<dbReference type="PANTHER" id="PTHR35176:SF6">
    <property type="entry name" value="HEME OXYGENASE HI_0854-RELATED"/>
    <property type="match status" value="1"/>
</dbReference>
<dbReference type="PANTHER" id="PTHR35176">
    <property type="entry name" value="HEME OXYGENASE HI_0854-RELATED"/>
    <property type="match status" value="1"/>
</dbReference>
<proteinExistence type="predicted"/>
<organism evidence="3 4">
    <name type="scientific">Psychromonas arctica</name>
    <dbReference type="NCBI Taxonomy" id="168275"/>
    <lineage>
        <taxon>Bacteria</taxon>
        <taxon>Pseudomonadati</taxon>
        <taxon>Pseudomonadota</taxon>
        <taxon>Gammaproteobacteria</taxon>
        <taxon>Alteromonadales</taxon>
        <taxon>Psychromonadaceae</taxon>
        <taxon>Psychromonas</taxon>
    </lineage>
</organism>
<dbReference type="InterPro" id="IPR012349">
    <property type="entry name" value="Split_barrel_FMN-bd"/>
</dbReference>
<dbReference type="Pfam" id="PF01243">
    <property type="entry name" value="PNPOx_N"/>
    <property type="match status" value="1"/>
</dbReference>
<dbReference type="InterPro" id="IPR014419">
    <property type="entry name" value="HutZ"/>
</dbReference>
<feature type="domain" description="Pyridoxamine 5'-phosphate oxidase N-terminal" evidence="2">
    <location>
        <begin position="15"/>
        <end position="147"/>
    </location>
</feature>
<reference evidence="3 4" key="1">
    <citation type="submission" date="2024-02" db="EMBL/GenBank/DDBJ databases">
        <title>Bacteria isolated from the canopy kelp, Nereocystis luetkeana.</title>
        <authorList>
            <person name="Pfister C.A."/>
            <person name="Younker I.T."/>
            <person name="Light S.H."/>
        </authorList>
    </citation>
    <scope>NUCLEOTIDE SEQUENCE [LARGE SCALE GENOMIC DNA]</scope>
    <source>
        <strain evidence="3 4">TI.2.07</strain>
    </source>
</reference>
<dbReference type="Gene3D" id="2.30.110.10">
    <property type="entry name" value="Electron Transport, Fmn-binding Protein, Chain A"/>
    <property type="match status" value="1"/>
</dbReference>
<dbReference type="InterPro" id="IPR011576">
    <property type="entry name" value="Pyridox_Oxase_N"/>
</dbReference>
<name>A0ABU9H6M2_9GAMM</name>
<dbReference type="InterPro" id="IPR052019">
    <property type="entry name" value="F420H2_bilvrd_red/Heme_oxyg"/>
</dbReference>
<keyword evidence="1" id="KW-0560">Oxidoreductase</keyword>
<evidence type="ECO:0000259" key="2">
    <source>
        <dbReference type="Pfam" id="PF01243"/>
    </source>
</evidence>
<gene>
    <name evidence="3" type="ORF">V6255_00105</name>
</gene>
<accession>A0ABU9H6M2</accession>
<protein>
    <submittedName>
        <fullName evidence="3">Pyridoxamine 5'-phosphate oxidase family protein</fullName>
    </submittedName>
</protein>
<keyword evidence="4" id="KW-1185">Reference proteome</keyword>
<dbReference type="EMBL" id="JBAKBA010000001">
    <property type="protein sequence ID" value="MEL0657524.1"/>
    <property type="molecule type" value="Genomic_DNA"/>
</dbReference>
<comment type="caution">
    <text evidence="3">The sequence shown here is derived from an EMBL/GenBank/DDBJ whole genome shotgun (WGS) entry which is preliminary data.</text>
</comment>
<dbReference type="Proteomes" id="UP001366060">
    <property type="component" value="Unassembled WGS sequence"/>
</dbReference>
<evidence type="ECO:0000313" key="4">
    <source>
        <dbReference type="Proteomes" id="UP001366060"/>
    </source>
</evidence>
<evidence type="ECO:0000313" key="3">
    <source>
        <dbReference type="EMBL" id="MEL0657524.1"/>
    </source>
</evidence>
<dbReference type="RefSeq" id="WP_341626332.1">
    <property type="nucleotide sequence ID" value="NZ_JBAKBA010000001.1"/>
</dbReference>
<sequence>MGQSSKKQQHLRELLEPEIRAFMSSKKTLQLATVDANGRSNISYAPFIHDADGYYVLISEMARHTQNIFVNPVASLMMIEDELNTSNLYARTRLTFDAHVQIVSRETDKWSEIIPLMIERLVNTAELLAQLGDFHLIKLKTEDGLFVKGFGQAYKVSSDDLVDFVHLKKGHTSLDEND</sequence>
<dbReference type="PIRSF" id="PIRSF004633">
    <property type="entry name" value="UCP_PLP_oxd"/>
    <property type="match status" value="1"/>
</dbReference>
<dbReference type="SUPFAM" id="SSF50475">
    <property type="entry name" value="FMN-binding split barrel"/>
    <property type="match status" value="1"/>
</dbReference>
<evidence type="ECO:0000256" key="1">
    <source>
        <dbReference type="ARBA" id="ARBA00023002"/>
    </source>
</evidence>